<keyword evidence="1" id="KW-0812">Transmembrane</keyword>
<dbReference type="Proteomes" id="UP000006681">
    <property type="component" value="Chromosome"/>
</dbReference>
<feature type="transmembrane region" description="Helical" evidence="1">
    <location>
        <begin position="57"/>
        <end position="75"/>
    </location>
</feature>
<keyword evidence="1" id="KW-0472">Membrane</keyword>
<dbReference type="RefSeq" id="WP_013337385.1">
    <property type="nucleotide sequence ID" value="NC_014537.1"/>
</dbReference>
<organism evidence="2 3">
    <name type="scientific">Vulcanisaeta distributa (strain DSM 14429 / JCM 11212 / NBRC 100878 / IC-017)</name>
    <dbReference type="NCBI Taxonomy" id="572478"/>
    <lineage>
        <taxon>Archaea</taxon>
        <taxon>Thermoproteota</taxon>
        <taxon>Thermoprotei</taxon>
        <taxon>Thermoproteales</taxon>
        <taxon>Thermoproteaceae</taxon>
        <taxon>Vulcanisaeta</taxon>
    </lineage>
</organism>
<accession>E1QQP8</accession>
<name>E1QQP8_VULDI</name>
<keyword evidence="1" id="KW-1133">Transmembrane helix</keyword>
<gene>
    <name evidence="2" type="ordered locus">Vdis_2292</name>
</gene>
<dbReference type="KEGG" id="vdi:Vdis_2292"/>
<feature type="transmembrane region" description="Helical" evidence="1">
    <location>
        <begin position="20"/>
        <end position="45"/>
    </location>
</feature>
<reference evidence="3" key="2">
    <citation type="journal article" date="2010" name="Stand. Genomic Sci.">
        <title>Complete genome sequence of Vulcanisaeta distributa type strain (IC-017T).</title>
        <authorList>
            <person name="Mavromatis K."/>
            <person name="Sikorski J."/>
            <person name="Pabst E."/>
            <person name="Teshima H."/>
            <person name="Lapidus A."/>
            <person name="Lucas S."/>
            <person name="Nolan M."/>
            <person name="Glavina Del Rio T."/>
            <person name="Cheng J."/>
            <person name="Bruce D."/>
            <person name="Goodwin L."/>
            <person name="Pitluck S."/>
            <person name="Liolios K."/>
            <person name="Ivanova N."/>
            <person name="Mikhailova N."/>
            <person name="Pati A."/>
            <person name="Chen A."/>
            <person name="Palaniappan K."/>
            <person name="Land M."/>
            <person name="Hauser L."/>
            <person name="Chang Y."/>
            <person name="Jeffries C."/>
            <person name="Rohde M."/>
            <person name="Spring S."/>
            <person name="Goker M."/>
            <person name="Wirth R."/>
            <person name="Woyke T."/>
            <person name="Bristow J."/>
            <person name="Eisen J."/>
            <person name="Markowitz V."/>
            <person name="Hugenholtz P."/>
            <person name="Klenk H."/>
            <person name="Kyrpides N."/>
        </authorList>
    </citation>
    <scope>NUCLEOTIDE SEQUENCE [LARGE SCALE GENOMIC DNA]</scope>
    <source>
        <strain evidence="3">DSM 14429 / JCM 11212 / NBRC 100878 / IC-017</strain>
    </source>
</reference>
<dbReference type="AlphaFoldDB" id="E1QQP8"/>
<dbReference type="HOGENOM" id="CLU_2379590_0_0_2"/>
<evidence type="ECO:0000256" key="1">
    <source>
        <dbReference type="SAM" id="Phobius"/>
    </source>
</evidence>
<dbReference type="GeneID" id="9753247"/>
<evidence type="ECO:0000313" key="2">
    <source>
        <dbReference type="EMBL" id="ADN51660.1"/>
    </source>
</evidence>
<sequence>MSDDTVDKLSPLIKGVNVIMAGFILYLVVFIFYAFSVIALMGILIHLPPISMDITNALASILLLIIYTTLVRRGFDLMVKAYPEDYDVGRSAYS</sequence>
<proteinExistence type="predicted"/>
<reference evidence="2 3" key="1">
    <citation type="journal article" date="2010" name="Stand. Genomic Sci.">
        <title>Complete genome sequence of Vulcanisaeta distributa type strain (IC-017).</title>
        <authorList>
            <person name="Mavromatis K."/>
            <person name="Sikorski J."/>
            <person name="Pabst E."/>
            <person name="Teshima H."/>
            <person name="Lapidus A."/>
            <person name="Lucas S."/>
            <person name="Nolan M."/>
            <person name="Glavina Del Rio T."/>
            <person name="Cheng J.F."/>
            <person name="Bruce D."/>
            <person name="Goodwin L."/>
            <person name="Pitluck S."/>
            <person name="Liolios K."/>
            <person name="Ivanova N."/>
            <person name="Mikhailova N."/>
            <person name="Pati A."/>
            <person name="Chen A."/>
            <person name="Palaniappan K."/>
            <person name="Land M."/>
            <person name="Hauser L."/>
            <person name="Chang Y.J."/>
            <person name="Jeffries C.D."/>
            <person name="Rohde M."/>
            <person name="Spring S."/>
            <person name="Goker M."/>
            <person name="Wirth R."/>
            <person name="Woyke T."/>
            <person name="Bristow J."/>
            <person name="Eisen J.A."/>
            <person name="Markowitz V."/>
            <person name="Hugenholtz P."/>
            <person name="Klenk H.P."/>
            <person name="Kyrpides N.C."/>
        </authorList>
    </citation>
    <scope>NUCLEOTIDE SEQUENCE [LARGE SCALE GENOMIC DNA]</scope>
    <source>
        <strain evidence="3">DSM 14429 / JCM 11212 / NBRC 100878 / IC-017</strain>
    </source>
</reference>
<evidence type="ECO:0000313" key="3">
    <source>
        <dbReference type="Proteomes" id="UP000006681"/>
    </source>
</evidence>
<protein>
    <submittedName>
        <fullName evidence="2">Uncharacterized protein</fullName>
    </submittedName>
</protein>
<keyword evidence="3" id="KW-1185">Reference proteome</keyword>
<dbReference type="EMBL" id="CP002100">
    <property type="protein sequence ID" value="ADN51660.1"/>
    <property type="molecule type" value="Genomic_DNA"/>
</dbReference>
<dbReference type="STRING" id="572478.Vdis_2292"/>